<gene>
    <name evidence="1" type="ORF">K5L94_11770</name>
</gene>
<dbReference type="EMBL" id="CP082270">
    <property type="protein sequence ID" value="WDM61834.1"/>
    <property type="molecule type" value="Genomic_DNA"/>
</dbReference>
<evidence type="ECO:0000313" key="1">
    <source>
        <dbReference type="EMBL" id="WDM61834.1"/>
    </source>
</evidence>
<keyword evidence="2" id="KW-1185">Reference proteome</keyword>
<name>A0ABY7XWB2_9GAMM</name>
<protein>
    <submittedName>
        <fullName evidence="1">Uncharacterized protein</fullName>
    </submittedName>
</protein>
<evidence type="ECO:0000313" key="2">
    <source>
        <dbReference type="Proteomes" id="UP001216828"/>
    </source>
</evidence>
<proteinExistence type="predicted"/>
<sequence>MTNRSVLASLVDRIFGSGSATFDTFAAQSNDITGALAHPSEFTDFKNNFEARLHRLNNAVEADASLRAEILAAVNRIVDAGWDGAYAELSALDYFLADPATGPGQALLDRTVPASETLASEMGMQNANQDLSFPALGVSLDTKLLSNKTGEIFAGIFKEYRSATGLRTC</sequence>
<dbReference type="Proteomes" id="UP001216828">
    <property type="component" value="Chromosome"/>
</dbReference>
<dbReference type="RefSeq" id="WP_274510481.1">
    <property type="nucleotide sequence ID" value="NZ_CP082270.1"/>
</dbReference>
<accession>A0ABY7XWB2</accession>
<organism evidence="1 2">
    <name type="scientific">Stenotrophomonas forensis</name>
    <dbReference type="NCBI Taxonomy" id="2871169"/>
    <lineage>
        <taxon>Bacteria</taxon>
        <taxon>Pseudomonadati</taxon>
        <taxon>Pseudomonadota</taxon>
        <taxon>Gammaproteobacteria</taxon>
        <taxon>Lysobacterales</taxon>
        <taxon>Lysobacteraceae</taxon>
        <taxon>Stenotrophomonas</taxon>
        <taxon>Stenotrophomonas maltophilia group</taxon>
    </lineage>
</organism>
<reference evidence="1 2" key="1">
    <citation type="submission" date="2021-08" db="EMBL/GenBank/DDBJ databases">
        <title>Stenotrophomonas forensis sp. nov., isolated from contaminated viral transport media.</title>
        <authorList>
            <person name="Nguyen S.V."/>
            <person name="Edwards D."/>
            <person name="Scott S."/>
            <person name="Doss J."/>
            <person name="Merid S."/>
            <person name="Zelaya E."/>
            <person name="Maza C."/>
            <person name="Mann M."/>
            <person name="Hamilton B."/>
            <person name="Blackwell R."/>
            <person name="Tran A."/>
            <person name="Hauser J."/>
        </authorList>
    </citation>
    <scope>NUCLEOTIDE SEQUENCE [LARGE SCALE GENOMIC DNA]</scope>
    <source>
        <strain evidence="1 2">DFS-20110405</strain>
    </source>
</reference>